<name>A0A8X6TTC2_NEPPI</name>
<evidence type="ECO:0000313" key="2">
    <source>
        <dbReference type="Proteomes" id="UP000887013"/>
    </source>
</evidence>
<dbReference type="EMBL" id="BMAW01110691">
    <property type="protein sequence ID" value="GFT44452.1"/>
    <property type="molecule type" value="Genomic_DNA"/>
</dbReference>
<dbReference type="Proteomes" id="UP000887013">
    <property type="component" value="Unassembled WGS sequence"/>
</dbReference>
<protein>
    <submittedName>
        <fullName evidence="1">Uncharacterized protein</fullName>
    </submittedName>
</protein>
<sequence>MESEPMDLCMDGLPQTRSSDGWRYHLASHDPRLHRKCDLTRSIRPVNRLSLIEPETNLRVWKICPWASNCPSPLQSQTDEQFYFYVLILSSKYSHCMDCRV</sequence>
<comment type="caution">
    <text evidence="1">The sequence shown here is derived from an EMBL/GenBank/DDBJ whole genome shotgun (WGS) entry which is preliminary data.</text>
</comment>
<proteinExistence type="predicted"/>
<keyword evidence="2" id="KW-1185">Reference proteome</keyword>
<reference evidence="1" key="1">
    <citation type="submission" date="2020-08" db="EMBL/GenBank/DDBJ databases">
        <title>Multicomponent nature underlies the extraordinary mechanical properties of spider dragline silk.</title>
        <authorList>
            <person name="Kono N."/>
            <person name="Nakamura H."/>
            <person name="Mori M."/>
            <person name="Yoshida Y."/>
            <person name="Ohtoshi R."/>
            <person name="Malay A.D."/>
            <person name="Moran D.A.P."/>
            <person name="Tomita M."/>
            <person name="Numata K."/>
            <person name="Arakawa K."/>
        </authorList>
    </citation>
    <scope>NUCLEOTIDE SEQUENCE</scope>
</reference>
<organism evidence="1 2">
    <name type="scientific">Nephila pilipes</name>
    <name type="common">Giant wood spider</name>
    <name type="synonym">Nephila maculata</name>
    <dbReference type="NCBI Taxonomy" id="299642"/>
    <lineage>
        <taxon>Eukaryota</taxon>
        <taxon>Metazoa</taxon>
        <taxon>Ecdysozoa</taxon>
        <taxon>Arthropoda</taxon>
        <taxon>Chelicerata</taxon>
        <taxon>Arachnida</taxon>
        <taxon>Araneae</taxon>
        <taxon>Araneomorphae</taxon>
        <taxon>Entelegynae</taxon>
        <taxon>Araneoidea</taxon>
        <taxon>Nephilidae</taxon>
        <taxon>Nephila</taxon>
    </lineage>
</organism>
<gene>
    <name evidence="1" type="ORF">NPIL_94141</name>
</gene>
<evidence type="ECO:0000313" key="1">
    <source>
        <dbReference type="EMBL" id="GFT44452.1"/>
    </source>
</evidence>
<accession>A0A8X6TTC2</accession>
<dbReference type="AlphaFoldDB" id="A0A8X6TTC2"/>